<dbReference type="Pfam" id="PF07362">
    <property type="entry name" value="CcdA"/>
    <property type="match status" value="1"/>
</dbReference>
<name>A0A2U9IRH0_9CREN</name>
<dbReference type="GeneID" id="36833965"/>
<organism evidence="3 4">
    <name type="scientific">Metallosphaera hakonensis JCM 8857 = DSM 7519</name>
    <dbReference type="NCBI Taxonomy" id="1293036"/>
    <lineage>
        <taxon>Archaea</taxon>
        <taxon>Thermoproteota</taxon>
        <taxon>Thermoprotei</taxon>
        <taxon>Sulfolobales</taxon>
        <taxon>Sulfolobaceae</taxon>
        <taxon>Metallosphaera</taxon>
    </lineage>
</organism>
<dbReference type="Proteomes" id="UP000247586">
    <property type="component" value="Chromosome"/>
</dbReference>
<evidence type="ECO:0000313" key="4">
    <source>
        <dbReference type="Proteomes" id="UP000247586"/>
    </source>
</evidence>
<dbReference type="EMBL" id="CP029287">
    <property type="protein sequence ID" value="AWR98586.1"/>
    <property type="molecule type" value="Genomic_DNA"/>
</dbReference>
<accession>A0A2U9IRH0</accession>
<dbReference type="KEGG" id="mhk:DFR87_01445"/>
<sequence length="74" mass="8879">MSDVISVRVSRELKRKAEELGINFRDVIEKALDDAIREKEMEETREIATKIKELMKDVSEEDWVRDIRESREER</sequence>
<keyword evidence="4" id="KW-1185">Reference proteome</keyword>
<evidence type="ECO:0000256" key="1">
    <source>
        <dbReference type="ARBA" id="ARBA00022649"/>
    </source>
</evidence>
<gene>
    <name evidence="3" type="ORF">DFR87_01445</name>
</gene>
<keyword evidence="1" id="KW-1277">Toxin-antitoxin system</keyword>
<reference evidence="4" key="2">
    <citation type="submission" date="2020-03" db="EMBL/GenBank/DDBJ databases">
        <title>Complete Genome Sequences of Extremely Thermoacidophilic, Metal-Mobilizing Type-Strain Members of the Archaeal Family Sulfolobaceae: Acidianus brierleyi DSM-1651T, Acidianus sulfidivorans DSM-18786T, Metallosphaera hakonensis DSM-7519T, and Metallosphaera prunae DSM-10039T.</title>
        <authorList>
            <person name="Counts J.A."/>
            <person name="Kelly R.M."/>
        </authorList>
    </citation>
    <scope>NUCLEOTIDE SEQUENCE [LARGE SCALE GENOMIC DNA]</scope>
    <source>
        <strain evidence="4">HO1-1</strain>
    </source>
</reference>
<evidence type="ECO:0000256" key="2">
    <source>
        <dbReference type="SAM" id="Coils"/>
    </source>
</evidence>
<dbReference type="InterPro" id="IPR009956">
    <property type="entry name" value="Post-segregation_anti-tox_CcdA"/>
</dbReference>
<dbReference type="OrthoDB" id="43681at2157"/>
<proteinExistence type="predicted"/>
<reference evidence="4" key="3">
    <citation type="submission" date="2020-03" db="EMBL/GenBank/DDBJ databases">
        <title>Sequencing and Assembly of Multiple Reported Metal-Biooxidizing Members of the Extremely Thermoacidophilic Archaeal Family Sulfolobaceae.</title>
        <authorList>
            <person name="Counts J.A."/>
            <person name="Kelly R.M."/>
        </authorList>
    </citation>
    <scope>NUCLEOTIDE SEQUENCE [LARGE SCALE GENOMIC DNA]</scope>
    <source>
        <strain evidence="4">HO1-1</strain>
    </source>
</reference>
<protein>
    <submittedName>
        <fullName evidence="3">DUF4145 domain-containing protein</fullName>
    </submittedName>
</protein>
<dbReference type="AlphaFoldDB" id="A0A2U9IRH0"/>
<feature type="coiled-coil region" evidence="2">
    <location>
        <begin position="25"/>
        <end position="61"/>
    </location>
</feature>
<dbReference type="STRING" id="1293036.GCA_001315825_02636"/>
<evidence type="ECO:0000313" key="3">
    <source>
        <dbReference type="EMBL" id="AWR98586.1"/>
    </source>
</evidence>
<reference evidence="3 4" key="1">
    <citation type="submission" date="2018-05" db="EMBL/GenBank/DDBJ databases">
        <title>Complete Genome Sequences of Extremely Thermoacidophilic, Metal-Mobilizing Type-Strain Members of the Archaeal Family Sulfolobaceae: Acidianus brierleyi DSM-1651T, Acidianus sulfidivorans DSM-18786T, Metallosphaera hakonensis DSM-7519T, and Metallosphaera prunae DSM-10039T.</title>
        <authorList>
            <person name="Counts J.A."/>
            <person name="Kelly R.M."/>
        </authorList>
    </citation>
    <scope>NUCLEOTIDE SEQUENCE [LARGE SCALE GENOMIC DNA]</scope>
    <source>
        <strain evidence="3 4">HO1-1</strain>
    </source>
</reference>
<dbReference type="RefSeq" id="WP_054837227.1">
    <property type="nucleotide sequence ID" value="NZ_BBBA01000032.1"/>
</dbReference>
<keyword evidence="2" id="KW-0175">Coiled coil</keyword>